<feature type="signal peptide" evidence="1">
    <location>
        <begin position="1"/>
        <end position="20"/>
    </location>
</feature>
<organism evidence="2 3">
    <name type="scientific">Rhipicephalus sanguineus</name>
    <name type="common">Brown dog tick</name>
    <name type="synonym">Ixodes sanguineus</name>
    <dbReference type="NCBI Taxonomy" id="34632"/>
    <lineage>
        <taxon>Eukaryota</taxon>
        <taxon>Metazoa</taxon>
        <taxon>Ecdysozoa</taxon>
        <taxon>Arthropoda</taxon>
        <taxon>Chelicerata</taxon>
        <taxon>Arachnida</taxon>
        <taxon>Acari</taxon>
        <taxon>Parasitiformes</taxon>
        <taxon>Ixodida</taxon>
        <taxon>Ixodoidea</taxon>
        <taxon>Ixodidae</taxon>
        <taxon>Rhipicephalinae</taxon>
        <taxon>Rhipicephalus</taxon>
        <taxon>Rhipicephalus</taxon>
    </lineage>
</organism>
<dbReference type="EMBL" id="JABSTV010001254">
    <property type="protein sequence ID" value="KAH7938899.1"/>
    <property type="molecule type" value="Genomic_DNA"/>
</dbReference>
<evidence type="ECO:0000256" key="1">
    <source>
        <dbReference type="SAM" id="SignalP"/>
    </source>
</evidence>
<evidence type="ECO:0000313" key="3">
    <source>
        <dbReference type="Proteomes" id="UP000821837"/>
    </source>
</evidence>
<reference evidence="2" key="1">
    <citation type="journal article" date="2020" name="Cell">
        <title>Large-Scale Comparative Analyses of Tick Genomes Elucidate Their Genetic Diversity and Vector Capacities.</title>
        <authorList>
            <consortium name="Tick Genome and Microbiome Consortium (TIGMIC)"/>
            <person name="Jia N."/>
            <person name="Wang J."/>
            <person name="Shi W."/>
            <person name="Du L."/>
            <person name="Sun Y."/>
            <person name="Zhan W."/>
            <person name="Jiang J.F."/>
            <person name="Wang Q."/>
            <person name="Zhang B."/>
            <person name="Ji P."/>
            <person name="Bell-Sakyi L."/>
            <person name="Cui X.M."/>
            <person name="Yuan T.T."/>
            <person name="Jiang B.G."/>
            <person name="Yang W.F."/>
            <person name="Lam T.T."/>
            <person name="Chang Q.C."/>
            <person name="Ding S.J."/>
            <person name="Wang X.J."/>
            <person name="Zhu J.G."/>
            <person name="Ruan X.D."/>
            <person name="Zhao L."/>
            <person name="Wei J.T."/>
            <person name="Ye R.Z."/>
            <person name="Que T.C."/>
            <person name="Du C.H."/>
            <person name="Zhou Y.H."/>
            <person name="Cheng J.X."/>
            <person name="Dai P.F."/>
            <person name="Guo W.B."/>
            <person name="Han X.H."/>
            <person name="Huang E.J."/>
            <person name="Li L.F."/>
            <person name="Wei W."/>
            <person name="Gao Y.C."/>
            <person name="Liu J.Z."/>
            <person name="Shao H.Z."/>
            <person name="Wang X."/>
            <person name="Wang C.C."/>
            <person name="Yang T.C."/>
            <person name="Huo Q.B."/>
            <person name="Li W."/>
            <person name="Chen H.Y."/>
            <person name="Chen S.E."/>
            <person name="Zhou L.G."/>
            <person name="Ni X.B."/>
            <person name="Tian J.H."/>
            <person name="Sheng Y."/>
            <person name="Liu T."/>
            <person name="Pan Y.S."/>
            <person name="Xia L.Y."/>
            <person name="Li J."/>
            <person name="Zhao F."/>
            <person name="Cao W.C."/>
        </authorList>
    </citation>
    <scope>NUCLEOTIDE SEQUENCE</scope>
    <source>
        <strain evidence="2">Rsan-2018</strain>
    </source>
</reference>
<sequence>MRAVMFITFLSGLLLTGVVIDYKYKPVAHIVHLGIDGGKRSLPEDGHASTFILAPLYAVGMRDIACQKA</sequence>
<protein>
    <submittedName>
        <fullName evidence="2">Uncharacterized protein</fullName>
    </submittedName>
</protein>
<evidence type="ECO:0000313" key="2">
    <source>
        <dbReference type="EMBL" id="KAH7938899.1"/>
    </source>
</evidence>
<comment type="caution">
    <text evidence="2">The sequence shown here is derived from an EMBL/GenBank/DDBJ whole genome shotgun (WGS) entry which is preliminary data.</text>
</comment>
<dbReference type="Proteomes" id="UP000821837">
    <property type="component" value="Chromosome 8"/>
</dbReference>
<keyword evidence="3" id="KW-1185">Reference proteome</keyword>
<reference evidence="2" key="2">
    <citation type="submission" date="2021-09" db="EMBL/GenBank/DDBJ databases">
        <authorList>
            <person name="Jia N."/>
            <person name="Wang J."/>
            <person name="Shi W."/>
            <person name="Du L."/>
            <person name="Sun Y."/>
            <person name="Zhan W."/>
            <person name="Jiang J."/>
            <person name="Wang Q."/>
            <person name="Zhang B."/>
            <person name="Ji P."/>
            <person name="Sakyi L.B."/>
            <person name="Cui X."/>
            <person name="Yuan T."/>
            <person name="Jiang B."/>
            <person name="Yang W."/>
            <person name="Lam T.T.-Y."/>
            <person name="Chang Q."/>
            <person name="Ding S."/>
            <person name="Wang X."/>
            <person name="Zhu J."/>
            <person name="Ruan X."/>
            <person name="Zhao L."/>
            <person name="Wei J."/>
            <person name="Que T."/>
            <person name="Du C."/>
            <person name="Cheng J."/>
            <person name="Dai P."/>
            <person name="Han X."/>
            <person name="Huang E."/>
            <person name="Gao Y."/>
            <person name="Liu J."/>
            <person name="Shao H."/>
            <person name="Ye R."/>
            <person name="Li L."/>
            <person name="Wei W."/>
            <person name="Wang X."/>
            <person name="Wang C."/>
            <person name="Huo Q."/>
            <person name="Li W."/>
            <person name="Guo W."/>
            <person name="Chen H."/>
            <person name="Chen S."/>
            <person name="Zhou L."/>
            <person name="Zhou L."/>
            <person name="Ni X."/>
            <person name="Tian J."/>
            <person name="Zhou Y."/>
            <person name="Sheng Y."/>
            <person name="Liu T."/>
            <person name="Pan Y."/>
            <person name="Xia L."/>
            <person name="Li J."/>
            <person name="Zhao F."/>
            <person name="Cao W."/>
        </authorList>
    </citation>
    <scope>NUCLEOTIDE SEQUENCE</scope>
    <source>
        <strain evidence="2">Rsan-2018</strain>
        <tissue evidence="2">Larvae</tissue>
    </source>
</reference>
<feature type="chain" id="PRO_5038505776" evidence="1">
    <location>
        <begin position="21"/>
        <end position="69"/>
    </location>
</feature>
<dbReference type="AlphaFoldDB" id="A0A9D4PFT9"/>
<keyword evidence="1" id="KW-0732">Signal</keyword>
<name>A0A9D4PFT9_RHISA</name>
<accession>A0A9D4PFT9</accession>
<gene>
    <name evidence="2" type="ORF">HPB52_002187</name>
</gene>
<proteinExistence type="predicted"/>